<protein>
    <submittedName>
        <fullName evidence="2">Cell wall assembly/cell proliferation coordinating protein, KNR4</fullName>
    </submittedName>
</protein>
<dbReference type="InterPro" id="IPR051873">
    <property type="entry name" value="KNR4/SMI1_regulator"/>
</dbReference>
<dbReference type="HOGENOM" id="CLU_085722_1_1_3"/>
<dbReference type="AlphaFoldDB" id="K9TWN9"/>
<dbReference type="InterPro" id="IPR018958">
    <property type="entry name" value="Knr4/Smi1-like_dom"/>
</dbReference>
<evidence type="ECO:0000313" key="3">
    <source>
        <dbReference type="Proteomes" id="UP000010384"/>
    </source>
</evidence>
<accession>K9TWN9</accession>
<dbReference type="Proteomes" id="UP000010384">
    <property type="component" value="Chromosome"/>
</dbReference>
<evidence type="ECO:0000313" key="2">
    <source>
        <dbReference type="EMBL" id="AFY87252.1"/>
    </source>
</evidence>
<dbReference type="SUPFAM" id="SSF160631">
    <property type="entry name" value="SMI1/KNR4-like"/>
    <property type="match status" value="1"/>
</dbReference>
<dbReference type="PANTHER" id="PTHR47432">
    <property type="entry name" value="CELL WALL ASSEMBLY REGULATOR SMI1"/>
    <property type="match status" value="1"/>
</dbReference>
<dbReference type="RefSeq" id="WP_015153800.1">
    <property type="nucleotide sequence ID" value="NC_019695.1"/>
</dbReference>
<keyword evidence="3" id="KW-1185">Reference proteome</keyword>
<organism evidence="2 3">
    <name type="scientific">Chroococcidiopsis thermalis (strain PCC 7203)</name>
    <dbReference type="NCBI Taxonomy" id="251229"/>
    <lineage>
        <taxon>Bacteria</taxon>
        <taxon>Bacillati</taxon>
        <taxon>Cyanobacteriota</taxon>
        <taxon>Cyanophyceae</taxon>
        <taxon>Chroococcidiopsidales</taxon>
        <taxon>Chroococcidiopsidaceae</taxon>
        <taxon>Chroococcidiopsis</taxon>
    </lineage>
</organism>
<dbReference type="STRING" id="251229.Chro_1735"/>
<name>K9TWN9_CHRTP</name>
<feature type="domain" description="Knr4/Smi1-like" evidence="1">
    <location>
        <begin position="26"/>
        <end position="162"/>
    </location>
</feature>
<evidence type="ECO:0000259" key="1">
    <source>
        <dbReference type="SMART" id="SM00860"/>
    </source>
</evidence>
<dbReference type="SMART" id="SM00860">
    <property type="entry name" value="SMI1_KNR4"/>
    <property type="match status" value="1"/>
</dbReference>
<dbReference type="Gene3D" id="3.40.1580.10">
    <property type="entry name" value="SMI1/KNR4-like"/>
    <property type="match status" value="1"/>
</dbReference>
<sequence length="184" mass="21378">MEEIWQRIDLWLQVNAPQIFETLQSGASEAQIAELETILSIKLSEDVKASYRIHNGQSIYKEGLFEGREFLSLNRIRDEWEVWKDLLDSGKFEGYESDPDRGIRNNWWNEKWIPITYDGAGNHDCLDLDPADGGTVGQIMTMYHDSSDRKIVSSSLREWLQKYADELESGRFILQENYGIQPVE</sequence>
<dbReference type="eggNOG" id="COG4282">
    <property type="taxonomic scope" value="Bacteria"/>
</dbReference>
<dbReference type="Pfam" id="PF09346">
    <property type="entry name" value="SMI1_KNR4"/>
    <property type="match status" value="1"/>
</dbReference>
<dbReference type="PANTHER" id="PTHR47432:SF1">
    <property type="entry name" value="CELL WALL ASSEMBLY REGULATOR SMI1"/>
    <property type="match status" value="1"/>
</dbReference>
<dbReference type="KEGG" id="cthe:Chro_1735"/>
<dbReference type="InterPro" id="IPR037883">
    <property type="entry name" value="Knr4/Smi1-like_sf"/>
</dbReference>
<dbReference type="EMBL" id="CP003597">
    <property type="protein sequence ID" value="AFY87252.1"/>
    <property type="molecule type" value="Genomic_DNA"/>
</dbReference>
<dbReference type="InParanoid" id="K9TWN9"/>
<reference evidence="2 3" key="1">
    <citation type="submission" date="2012-06" db="EMBL/GenBank/DDBJ databases">
        <title>Finished chromosome of genome of Chroococcidiopsis thermalis PCC 7203.</title>
        <authorList>
            <consortium name="US DOE Joint Genome Institute"/>
            <person name="Gugger M."/>
            <person name="Coursin T."/>
            <person name="Rippka R."/>
            <person name="Tandeau De Marsac N."/>
            <person name="Huntemann M."/>
            <person name="Wei C.-L."/>
            <person name="Han J."/>
            <person name="Detter J.C."/>
            <person name="Han C."/>
            <person name="Tapia R."/>
            <person name="Davenport K."/>
            <person name="Daligault H."/>
            <person name="Erkkila T."/>
            <person name="Gu W."/>
            <person name="Munk A.C.C."/>
            <person name="Teshima H."/>
            <person name="Xu Y."/>
            <person name="Chain P."/>
            <person name="Chen A."/>
            <person name="Krypides N."/>
            <person name="Mavromatis K."/>
            <person name="Markowitz V."/>
            <person name="Szeto E."/>
            <person name="Ivanova N."/>
            <person name="Mikhailova N."/>
            <person name="Ovchinnikova G."/>
            <person name="Pagani I."/>
            <person name="Pati A."/>
            <person name="Goodwin L."/>
            <person name="Peters L."/>
            <person name="Pitluck S."/>
            <person name="Woyke T."/>
            <person name="Kerfeld C."/>
        </authorList>
    </citation>
    <scope>NUCLEOTIDE SEQUENCE [LARGE SCALE GENOMIC DNA]</scope>
    <source>
        <strain evidence="2 3">PCC 7203</strain>
    </source>
</reference>
<proteinExistence type="predicted"/>
<gene>
    <name evidence="2" type="ORF">Chro_1735</name>
</gene>
<dbReference type="OrthoDB" id="6989522at2"/>